<proteinExistence type="predicted"/>
<evidence type="ECO:0000313" key="2">
    <source>
        <dbReference type="EMBL" id="KKR62550.1"/>
    </source>
</evidence>
<organism evidence="2 3">
    <name type="scientific">Candidatus Woesebacteria bacterium GW2011_GWA1_40_43</name>
    <dbReference type="NCBI Taxonomy" id="1618553"/>
    <lineage>
        <taxon>Bacteria</taxon>
        <taxon>Candidatus Woeseibacteriota</taxon>
    </lineage>
</organism>
<evidence type="ECO:0000313" key="3">
    <source>
        <dbReference type="Proteomes" id="UP000034293"/>
    </source>
</evidence>
<dbReference type="CDD" id="cd02440">
    <property type="entry name" value="AdoMet_MTases"/>
    <property type="match status" value="1"/>
</dbReference>
<dbReference type="Pfam" id="PF08241">
    <property type="entry name" value="Methyltransf_11"/>
    <property type="match status" value="1"/>
</dbReference>
<dbReference type="EMBL" id="LBZA01000044">
    <property type="protein sequence ID" value="KKR62550.1"/>
    <property type="molecule type" value="Genomic_DNA"/>
</dbReference>
<evidence type="ECO:0000259" key="1">
    <source>
        <dbReference type="Pfam" id="PF08241"/>
    </source>
</evidence>
<gene>
    <name evidence="2" type="ORF">UU02_C0044G0004</name>
</gene>
<feature type="domain" description="Methyltransferase type 11" evidence="1">
    <location>
        <begin position="43"/>
        <end position="142"/>
    </location>
</feature>
<sequence>MSEDNLASENYWKASEQKIPGSTRIPVDELKKFLDNKPGMVILDLGSGEGRSTQALKESFPEAKIVAFDLNHKGLEKTISDVSGRVQGTALELPFANESADGVVLCGVLTNITDKDPQKAVEARKKVIKEIARVLKPGGILTVSDFNREHNLSHYPVNYSRHELITNELGTIAVFDPMAKITFQDKGDKEVALLAGSPYLQRFAHHYSTDELTNLAESVSELKIVKHSAEIGTTPSGNPIDTIVATFIKSPR</sequence>
<keyword evidence="2" id="KW-0808">Transferase</keyword>
<dbReference type="AlphaFoldDB" id="A0A0G0USC1"/>
<accession>A0A0G0USC1</accession>
<dbReference type="PANTHER" id="PTHR43591">
    <property type="entry name" value="METHYLTRANSFERASE"/>
    <property type="match status" value="1"/>
</dbReference>
<name>A0A0G0USC1_9BACT</name>
<protein>
    <submittedName>
        <fullName evidence="2">Methyltransferase</fullName>
    </submittedName>
</protein>
<dbReference type="Gene3D" id="3.40.50.150">
    <property type="entry name" value="Vaccinia Virus protein VP39"/>
    <property type="match status" value="1"/>
</dbReference>
<dbReference type="Proteomes" id="UP000034293">
    <property type="component" value="Unassembled WGS sequence"/>
</dbReference>
<dbReference type="PANTHER" id="PTHR43591:SF110">
    <property type="entry name" value="RHODANESE DOMAIN-CONTAINING PROTEIN"/>
    <property type="match status" value="1"/>
</dbReference>
<dbReference type="GO" id="GO:0008757">
    <property type="term" value="F:S-adenosylmethionine-dependent methyltransferase activity"/>
    <property type="evidence" value="ECO:0007669"/>
    <property type="project" value="InterPro"/>
</dbReference>
<comment type="caution">
    <text evidence="2">The sequence shown here is derived from an EMBL/GenBank/DDBJ whole genome shotgun (WGS) entry which is preliminary data.</text>
</comment>
<dbReference type="InterPro" id="IPR013216">
    <property type="entry name" value="Methyltransf_11"/>
</dbReference>
<keyword evidence="2" id="KW-0489">Methyltransferase</keyword>
<dbReference type="InterPro" id="IPR029063">
    <property type="entry name" value="SAM-dependent_MTases_sf"/>
</dbReference>
<dbReference type="GO" id="GO:0032259">
    <property type="term" value="P:methylation"/>
    <property type="evidence" value="ECO:0007669"/>
    <property type="project" value="UniProtKB-KW"/>
</dbReference>
<dbReference type="SUPFAM" id="SSF53335">
    <property type="entry name" value="S-adenosyl-L-methionine-dependent methyltransferases"/>
    <property type="match status" value="1"/>
</dbReference>
<reference evidence="2 3" key="1">
    <citation type="journal article" date="2015" name="Nature">
        <title>rRNA introns, odd ribosomes, and small enigmatic genomes across a large radiation of phyla.</title>
        <authorList>
            <person name="Brown C.T."/>
            <person name="Hug L.A."/>
            <person name="Thomas B.C."/>
            <person name="Sharon I."/>
            <person name="Castelle C.J."/>
            <person name="Singh A."/>
            <person name="Wilkins M.J."/>
            <person name="Williams K.H."/>
            <person name="Banfield J.F."/>
        </authorList>
    </citation>
    <scope>NUCLEOTIDE SEQUENCE [LARGE SCALE GENOMIC DNA]</scope>
</reference>